<accession>A0A7Y0HMX7</accession>
<sequence>MNRKKLTILLLVVIIGSIYTEKLQVTPMEEFNISSGFGLDIKKGADSKVQYVAPFSVYQFKEQKGESSKNITGKAESLTETRQDRQLKSNKPLLIGVQRIVIIGEEAANYGILNFVNLSFANPQINDRSNIVVCKGKSEDLLAHMVKGYPSSSDYIEGMIKSANNYNFFPKEYTFLNIYSILESEGRNLVLPYIELKDTDIVLAGMAVFKKDKMAYILPMEESKIMNMLRLRSGKGVLSLQQSPEEYINYYTKVKRKVRCNKKDDVYEFNIDLIFQGDIVLNTLYKDIDKKKEKQIEELLSQEIEKMCNGFLNKMKEVYKMDLLELGMYSAAKYGRESGVDWNKEISDANIKVNVKVKIDKIGIGHY</sequence>
<protein>
    <submittedName>
        <fullName evidence="10">Ger(X)C family spore germination protein</fullName>
    </submittedName>
</protein>
<evidence type="ECO:0000313" key="10">
    <source>
        <dbReference type="EMBL" id="NMM62625.1"/>
    </source>
</evidence>
<name>A0A7Y0HMX7_9CLOT</name>
<evidence type="ECO:0000259" key="8">
    <source>
        <dbReference type="Pfam" id="PF05504"/>
    </source>
</evidence>
<keyword evidence="11" id="KW-1185">Reference proteome</keyword>
<dbReference type="InterPro" id="IPR008844">
    <property type="entry name" value="Spore_GerAC-like"/>
</dbReference>
<dbReference type="NCBIfam" id="TIGR02887">
    <property type="entry name" value="spore_ger_x_C"/>
    <property type="match status" value="1"/>
</dbReference>
<evidence type="ECO:0000256" key="3">
    <source>
        <dbReference type="ARBA" id="ARBA00022544"/>
    </source>
</evidence>
<feature type="domain" description="Spore germination protein N-terminal" evidence="9">
    <location>
        <begin position="27"/>
        <end position="196"/>
    </location>
</feature>
<dbReference type="EMBL" id="JABBNI010000014">
    <property type="protein sequence ID" value="NMM62625.1"/>
    <property type="molecule type" value="Genomic_DNA"/>
</dbReference>
<evidence type="ECO:0000259" key="9">
    <source>
        <dbReference type="Pfam" id="PF25198"/>
    </source>
</evidence>
<evidence type="ECO:0000256" key="6">
    <source>
        <dbReference type="ARBA" id="ARBA00023139"/>
    </source>
</evidence>
<comment type="caution">
    <text evidence="10">The sequence shown here is derived from an EMBL/GenBank/DDBJ whole genome shotgun (WGS) entry which is preliminary data.</text>
</comment>
<gene>
    <name evidence="10" type="ORF">HBE96_07945</name>
</gene>
<organism evidence="10 11">
    <name type="scientific">Clostridium muellerianum</name>
    <dbReference type="NCBI Taxonomy" id="2716538"/>
    <lineage>
        <taxon>Bacteria</taxon>
        <taxon>Bacillati</taxon>
        <taxon>Bacillota</taxon>
        <taxon>Clostridia</taxon>
        <taxon>Eubacteriales</taxon>
        <taxon>Clostridiaceae</taxon>
        <taxon>Clostridium</taxon>
    </lineage>
</organism>
<dbReference type="InterPro" id="IPR046953">
    <property type="entry name" value="Spore_GerAC-like_C"/>
</dbReference>
<evidence type="ECO:0000313" key="11">
    <source>
        <dbReference type="Proteomes" id="UP000537131"/>
    </source>
</evidence>
<dbReference type="InterPro" id="IPR057336">
    <property type="entry name" value="GerAC_N"/>
</dbReference>
<dbReference type="AlphaFoldDB" id="A0A7Y0HMX7"/>
<comment type="subcellular location">
    <subcellularLocation>
        <location evidence="1">Membrane</location>
        <topology evidence="1">Lipid-anchor</topology>
    </subcellularLocation>
</comment>
<evidence type="ECO:0000256" key="2">
    <source>
        <dbReference type="ARBA" id="ARBA00007886"/>
    </source>
</evidence>
<dbReference type="Pfam" id="PF05504">
    <property type="entry name" value="Spore_GerAC"/>
    <property type="match status" value="1"/>
</dbReference>
<reference evidence="10 11" key="1">
    <citation type="submission" date="2020-04" db="EMBL/GenBank/DDBJ databases">
        <authorList>
            <person name="Doyle D.A."/>
        </authorList>
    </citation>
    <scope>NUCLEOTIDE SEQUENCE [LARGE SCALE GENOMIC DNA]</scope>
    <source>
        <strain evidence="10 11">P21</strain>
    </source>
</reference>
<keyword evidence="3" id="KW-0309">Germination</keyword>
<evidence type="ECO:0000256" key="7">
    <source>
        <dbReference type="ARBA" id="ARBA00023288"/>
    </source>
</evidence>
<dbReference type="InterPro" id="IPR038501">
    <property type="entry name" value="Spore_GerAC_C_sf"/>
</dbReference>
<keyword evidence="6" id="KW-0564">Palmitate</keyword>
<reference evidence="10 11" key="2">
    <citation type="submission" date="2020-06" db="EMBL/GenBank/DDBJ databases">
        <title>Complete Genome Sequence of Clostridium muelleri sp. nov. P21T, an Acid-Alcohol Producing Acetogen Isolated from Old Hay.</title>
        <authorList>
            <person name="Duncan K.E."/>
            <person name="Tanner R.S."/>
        </authorList>
    </citation>
    <scope>NUCLEOTIDE SEQUENCE [LARGE SCALE GENOMIC DNA]</scope>
    <source>
        <strain evidence="10 11">P21</strain>
    </source>
</reference>
<dbReference type="Pfam" id="PF25198">
    <property type="entry name" value="Spore_GerAC_N"/>
    <property type="match status" value="1"/>
</dbReference>
<comment type="similarity">
    <text evidence="2">Belongs to the GerABKC lipoprotein family.</text>
</comment>
<keyword evidence="7" id="KW-0449">Lipoprotein</keyword>
<dbReference type="PANTHER" id="PTHR35789">
    <property type="entry name" value="SPORE GERMINATION PROTEIN B3"/>
    <property type="match status" value="1"/>
</dbReference>
<dbReference type="Proteomes" id="UP000537131">
    <property type="component" value="Unassembled WGS sequence"/>
</dbReference>
<dbReference type="Gene3D" id="3.30.300.210">
    <property type="entry name" value="Nutrient germinant receptor protein C, domain 3"/>
    <property type="match status" value="1"/>
</dbReference>
<dbReference type="RefSeq" id="WP_169297229.1">
    <property type="nucleotide sequence ID" value="NZ_JABBNI010000014.1"/>
</dbReference>
<dbReference type="GO" id="GO:0009847">
    <property type="term" value="P:spore germination"/>
    <property type="evidence" value="ECO:0007669"/>
    <property type="project" value="InterPro"/>
</dbReference>
<evidence type="ECO:0000256" key="4">
    <source>
        <dbReference type="ARBA" id="ARBA00022729"/>
    </source>
</evidence>
<keyword evidence="4" id="KW-0732">Signal</keyword>
<dbReference type="PANTHER" id="PTHR35789:SF1">
    <property type="entry name" value="SPORE GERMINATION PROTEIN B3"/>
    <property type="match status" value="1"/>
</dbReference>
<evidence type="ECO:0000256" key="5">
    <source>
        <dbReference type="ARBA" id="ARBA00023136"/>
    </source>
</evidence>
<feature type="domain" description="Spore germination GerAC-like C-terminal" evidence="8">
    <location>
        <begin position="205"/>
        <end position="363"/>
    </location>
</feature>
<evidence type="ECO:0000256" key="1">
    <source>
        <dbReference type="ARBA" id="ARBA00004635"/>
    </source>
</evidence>
<dbReference type="GO" id="GO:0016020">
    <property type="term" value="C:membrane"/>
    <property type="evidence" value="ECO:0007669"/>
    <property type="project" value="UniProtKB-SubCell"/>
</dbReference>
<keyword evidence="5" id="KW-0472">Membrane</keyword>
<proteinExistence type="inferred from homology"/>